<gene>
    <name evidence="1" type="ORF">AVEN_91000_1</name>
</gene>
<reference evidence="1 2" key="1">
    <citation type="journal article" date="2019" name="Sci. Rep.">
        <title>Orb-weaving spider Araneus ventricosus genome elucidates the spidroin gene catalogue.</title>
        <authorList>
            <person name="Kono N."/>
            <person name="Nakamura H."/>
            <person name="Ohtoshi R."/>
            <person name="Moran D.A.P."/>
            <person name="Shinohara A."/>
            <person name="Yoshida Y."/>
            <person name="Fujiwara M."/>
            <person name="Mori M."/>
            <person name="Tomita M."/>
            <person name="Arakawa K."/>
        </authorList>
    </citation>
    <scope>NUCLEOTIDE SEQUENCE [LARGE SCALE GENOMIC DNA]</scope>
</reference>
<proteinExistence type="predicted"/>
<protein>
    <submittedName>
        <fullName evidence="1">Uncharacterized protein</fullName>
    </submittedName>
</protein>
<dbReference type="AlphaFoldDB" id="A0A4Y2MPK2"/>
<evidence type="ECO:0000313" key="2">
    <source>
        <dbReference type="Proteomes" id="UP000499080"/>
    </source>
</evidence>
<name>A0A4Y2MPK2_ARAVE</name>
<dbReference type="EMBL" id="BGPR01007646">
    <property type="protein sequence ID" value="GBN28479.1"/>
    <property type="molecule type" value="Genomic_DNA"/>
</dbReference>
<sequence>MSCSNVFSITVKISKVMTFKSLTNVKTSKTCVIREFSEEFSISEGSFQPILTEDLGLRPVFAKFVAKPLSADQEEERLSAAFDVPE</sequence>
<organism evidence="1 2">
    <name type="scientific">Araneus ventricosus</name>
    <name type="common">Orbweaver spider</name>
    <name type="synonym">Epeira ventricosa</name>
    <dbReference type="NCBI Taxonomy" id="182803"/>
    <lineage>
        <taxon>Eukaryota</taxon>
        <taxon>Metazoa</taxon>
        <taxon>Ecdysozoa</taxon>
        <taxon>Arthropoda</taxon>
        <taxon>Chelicerata</taxon>
        <taxon>Arachnida</taxon>
        <taxon>Araneae</taxon>
        <taxon>Araneomorphae</taxon>
        <taxon>Entelegynae</taxon>
        <taxon>Araneoidea</taxon>
        <taxon>Araneidae</taxon>
        <taxon>Araneus</taxon>
    </lineage>
</organism>
<dbReference type="Proteomes" id="UP000499080">
    <property type="component" value="Unassembled WGS sequence"/>
</dbReference>
<comment type="caution">
    <text evidence="1">The sequence shown here is derived from an EMBL/GenBank/DDBJ whole genome shotgun (WGS) entry which is preliminary data.</text>
</comment>
<accession>A0A4Y2MPK2</accession>
<evidence type="ECO:0000313" key="1">
    <source>
        <dbReference type="EMBL" id="GBN28479.1"/>
    </source>
</evidence>
<keyword evidence="2" id="KW-1185">Reference proteome</keyword>